<dbReference type="Pfam" id="PF09991">
    <property type="entry name" value="DUF2232"/>
    <property type="match status" value="1"/>
</dbReference>
<protein>
    <submittedName>
        <fullName evidence="2">DUF2232 domain-containing protein</fullName>
    </submittedName>
</protein>
<evidence type="ECO:0000313" key="2">
    <source>
        <dbReference type="EMBL" id="MFC4803538.1"/>
    </source>
</evidence>
<dbReference type="Proteomes" id="UP001595916">
    <property type="component" value="Unassembled WGS sequence"/>
</dbReference>
<dbReference type="InterPro" id="IPR018710">
    <property type="entry name" value="DUF2232"/>
</dbReference>
<comment type="caution">
    <text evidence="2">The sequence shown here is derived from an EMBL/GenBank/DDBJ whole genome shotgun (WGS) entry which is preliminary data.</text>
</comment>
<gene>
    <name evidence="2" type="ORF">ACFO4R_00435</name>
</gene>
<feature type="transmembrane region" description="Helical" evidence="1">
    <location>
        <begin position="21"/>
        <end position="51"/>
    </location>
</feature>
<evidence type="ECO:0000256" key="1">
    <source>
        <dbReference type="SAM" id="Phobius"/>
    </source>
</evidence>
<dbReference type="EMBL" id="JBHSHL010000002">
    <property type="protein sequence ID" value="MFC4803538.1"/>
    <property type="molecule type" value="Genomic_DNA"/>
</dbReference>
<keyword evidence="3" id="KW-1185">Reference proteome</keyword>
<feature type="transmembrane region" description="Helical" evidence="1">
    <location>
        <begin position="174"/>
        <end position="199"/>
    </location>
</feature>
<keyword evidence="1" id="KW-0812">Transmembrane</keyword>
<dbReference type="RefSeq" id="WP_379786972.1">
    <property type="nucleotide sequence ID" value="NZ_JBHSHL010000002.1"/>
</dbReference>
<sequence length="313" mass="35232">MQNERENAQLEAGRISYALRMFFVGALVLLVSGSIGMFELLLFVMPTLIAITGVISSLKYAVVVAGALTSICVVVSSLLIPFELMLLLTMIGLLTAYGIVHRKRPEEMMLWITVLSGALFSIWSHHYYKITGEKITRTIILGYQKLFTQNRDLESQIEMLSGLEIRVFVNRVMYFLPAGILCLSFVLALTTFYVTGRVLNRYTRKEIFPKFREFRMPGDPLLILGICVFWGLGHFIIGERYSVKIGVTMLFTLLFTFYVQGIATLTFGIKKVFSTFLSNLLILGVGLVFPMVAVAIGGVDFVSDLRKEKEIEE</sequence>
<keyword evidence="1" id="KW-0472">Membrane</keyword>
<evidence type="ECO:0000313" key="3">
    <source>
        <dbReference type="Proteomes" id="UP001595916"/>
    </source>
</evidence>
<feature type="transmembrane region" description="Helical" evidence="1">
    <location>
        <begin position="276"/>
        <end position="299"/>
    </location>
</feature>
<feature type="transmembrane region" description="Helical" evidence="1">
    <location>
        <begin position="249"/>
        <end position="269"/>
    </location>
</feature>
<organism evidence="2 3">
    <name type="scientific">Filifactor villosus</name>
    <dbReference type="NCBI Taxonomy" id="29374"/>
    <lineage>
        <taxon>Bacteria</taxon>
        <taxon>Bacillati</taxon>
        <taxon>Bacillota</taxon>
        <taxon>Clostridia</taxon>
        <taxon>Peptostreptococcales</taxon>
        <taxon>Filifactoraceae</taxon>
        <taxon>Filifactor</taxon>
    </lineage>
</organism>
<feature type="transmembrane region" description="Helical" evidence="1">
    <location>
        <begin position="108"/>
        <end position="128"/>
    </location>
</feature>
<keyword evidence="1" id="KW-1133">Transmembrane helix</keyword>
<proteinExistence type="predicted"/>
<accession>A0ABV9QIB6</accession>
<reference evidence="3" key="1">
    <citation type="journal article" date="2019" name="Int. J. Syst. Evol. Microbiol.">
        <title>The Global Catalogue of Microorganisms (GCM) 10K type strain sequencing project: providing services to taxonomists for standard genome sequencing and annotation.</title>
        <authorList>
            <consortium name="The Broad Institute Genomics Platform"/>
            <consortium name="The Broad Institute Genome Sequencing Center for Infectious Disease"/>
            <person name="Wu L."/>
            <person name="Ma J."/>
        </authorList>
    </citation>
    <scope>NUCLEOTIDE SEQUENCE [LARGE SCALE GENOMIC DNA]</scope>
    <source>
        <strain evidence="3">CCUG 46385</strain>
    </source>
</reference>
<feature type="transmembrane region" description="Helical" evidence="1">
    <location>
        <begin position="63"/>
        <end position="96"/>
    </location>
</feature>
<feature type="transmembrane region" description="Helical" evidence="1">
    <location>
        <begin position="220"/>
        <end position="237"/>
    </location>
</feature>
<name>A0ABV9QIB6_9FIRM</name>